<evidence type="ECO:0000259" key="9">
    <source>
        <dbReference type="PROSITE" id="PS50156"/>
    </source>
</evidence>
<feature type="transmembrane region" description="Helical" evidence="8">
    <location>
        <begin position="559"/>
        <end position="580"/>
    </location>
</feature>
<dbReference type="Pfam" id="PF03176">
    <property type="entry name" value="MMPL"/>
    <property type="match status" value="2"/>
</dbReference>
<dbReference type="Proteomes" id="UP000268652">
    <property type="component" value="Unassembled WGS sequence"/>
</dbReference>
<evidence type="ECO:0000256" key="5">
    <source>
        <dbReference type="ARBA" id="ARBA00022989"/>
    </source>
</evidence>
<evidence type="ECO:0000256" key="7">
    <source>
        <dbReference type="SAM" id="MobiDB-lite"/>
    </source>
</evidence>
<evidence type="ECO:0000256" key="4">
    <source>
        <dbReference type="ARBA" id="ARBA00022692"/>
    </source>
</evidence>
<keyword evidence="5 8" id="KW-1133">Transmembrane helix</keyword>
<comment type="similarity">
    <text evidence="2">Belongs to the resistance-nodulation-cell division (RND) (TC 2.A.6) family. MmpL subfamily.</text>
</comment>
<accession>A0A3A9W5C1</accession>
<organism evidence="10 13">
    <name type="scientific">Streptomyces radicis</name>
    <dbReference type="NCBI Taxonomy" id="1750517"/>
    <lineage>
        <taxon>Bacteria</taxon>
        <taxon>Bacillati</taxon>
        <taxon>Actinomycetota</taxon>
        <taxon>Actinomycetes</taxon>
        <taxon>Kitasatosporales</taxon>
        <taxon>Streptomycetaceae</taxon>
        <taxon>Streptomyces</taxon>
    </lineage>
</organism>
<protein>
    <submittedName>
        <fullName evidence="10">MMPL family transporter</fullName>
    </submittedName>
</protein>
<evidence type="ECO:0000256" key="2">
    <source>
        <dbReference type="ARBA" id="ARBA00010157"/>
    </source>
</evidence>
<keyword evidence="12" id="KW-1185">Reference proteome</keyword>
<dbReference type="SUPFAM" id="SSF82866">
    <property type="entry name" value="Multidrug efflux transporter AcrB transmembrane domain"/>
    <property type="match status" value="2"/>
</dbReference>
<dbReference type="PROSITE" id="PS50156">
    <property type="entry name" value="SSD"/>
    <property type="match status" value="1"/>
</dbReference>
<feature type="region of interest" description="Disordered" evidence="7">
    <location>
        <begin position="723"/>
        <end position="748"/>
    </location>
</feature>
<feature type="transmembrane region" description="Helical" evidence="8">
    <location>
        <begin position="305"/>
        <end position="332"/>
    </location>
</feature>
<feature type="transmembrane region" description="Helical" evidence="8">
    <location>
        <begin position="369"/>
        <end position="389"/>
    </location>
</feature>
<dbReference type="OrthoDB" id="7051771at2"/>
<feature type="transmembrane region" description="Helical" evidence="8">
    <location>
        <begin position="533"/>
        <end position="552"/>
    </location>
</feature>
<feature type="domain" description="SSD" evidence="9">
    <location>
        <begin position="205"/>
        <end position="330"/>
    </location>
</feature>
<reference evidence="12 13" key="1">
    <citation type="submission" date="2018-09" db="EMBL/GenBank/DDBJ databases">
        <title>Streptomyces sp. nov. DS1-2, an endophytic actinomycete isolated from roots of Dendrobium scabrilingue.</title>
        <authorList>
            <person name="Kuncharoen N."/>
            <person name="Kudo T."/>
            <person name="Ohkuma M."/>
            <person name="Yuki M."/>
            <person name="Tanasupawat S."/>
        </authorList>
    </citation>
    <scope>NUCLEOTIDE SEQUENCE [LARGE SCALE GENOMIC DNA]</scope>
    <source>
        <strain evidence="10 13">AZ1-7</strain>
        <strain evidence="11 12">DS1-2</strain>
    </source>
</reference>
<sequence>MLAKLSGFLPRRRRAVLLVAVLLALASAALSATLFDRMKAGGFDDPTAESGRAADALAEDFGQEDMNLALLIRAESGVDSPEARAAGTALAERLANDDGIAAVTSYWATGAPGLRGEDGDAALVLAAIEGDDTEAEDRLTALEPRYEGEADGGLHVEVGGSVAINKELGEISERDAVRGELIALPIMLAVLVLVFGSLVAAAIPLITGVITILLSMGMLWVLAGLTDVSVLAVNVVTLLGLGLAVDYSLLMVNRYREEIAAGHERSKALRIMMTSSGRTVIFSAVTVAVTLAGLAWFPLLALRSIAYGGIAVAALTAVVTLTVLPALLALLGPRVEGGRTRRRSAPGVNAPLENGFWHRLASFVMRRPLPVATLGVLFLLLLGSPFLGLRMGTADERALPESSQSRQVAETLRAEFDAGESQTIDVVVPEGITEAELTFYAADLSALDDVARVDTASGTYVDGAQVADPGPAHARHAADDGGVHLAVVPEPVGNAAVEDLLAEVRAAPAPDDALVGGRIAIGVDGIEAITDRIPVAGITLAAAMLVLLFLLTGSVLLPFVAMLLSALGLTATFGALVWGFQDGNLAGLLGFTETGAVVGTVPVLLFAIAFGLGMDYQVFMLSRIREEYERTGSPTEAVALGLERMGRIVTAAAVVLSVVFLGFAISDISFMQALGVGAPLAVLMDATLIRGALLPAAMRLGGRAMWWLPPVLRGVHRRFGLNESAADEPRTRNTGEREQAQPSTTGIR</sequence>
<evidence type="ECO:0000313" key="10">
    <source>
        <dbReference type="EMBL" id="RKN07902.1"/>
    </source>
</evidence>
<keyword evidence="3" id="KW-1003">Cell membrane</keyword>
<dbReference type="Gene3D" id="1.20.1640.10">
    <property type="entry name" value="Multidrug efflux transporter AcrB transmembrane domain"/>
    <property type="match status" value="2"/>
</dbReference>
<dbReference type="InterPro" id="IPR000731">
    <property type="entry name" value="SSD"/>
</dbReference>
<keyword evidence="4 8" id="KW-0812">Transmembrane</keyword>
<evidence type="ECO:0000256" key="6">
    <source>
        <dbReference type="ARBA" id="ARBA00023136"/>
    </source>
</evidence>
<feature type="compositionally biased region" description="Basic and acidic residues" evidence="7">
    <location>
        <begin position="727"/>
        <end position="739"/>
    </location>
</feature>
<evidence type="ECO:0000313" key="13">
    <source>
        <dbReference type="Proteomes" id="UP000275024"/>
    </source>
</evidence>
<keyword evidence="6 8" id="KW-0472">Membrane</keyword>
<dbReference type="PANTHER" id="PTHR33406:SF11">
    <property type="entry name" value="MEMBRANE PROTEIN SCO6666-RELATED"/>
    <property type="match status" value="1"/>
</dbReference>
<evidence type="ECO:0000256" key="8">
    <source>
        <dbReference type="SAM" id="Phobius"/>
    </source>
</evidence>
<dbReference type="EMBL" id="RBDY01000012">
    <property type="protein sequence ID" value="RKN20644.1"/>
    <property type="molecule type" value="Genomic_DNA"/>
</dbReference>
<dbReference type="GO" id="GO:0005886">
    <property type="term" value="C:plasma membrane"/>
    <property type="evidence" value="ECO:0007669"/>
    <property type="project" value="UniProtKB-SubCell"/>
</dbReference>
<gene>
    <name evidence="11" type="ORF">D7318_17185</name>
    <name evidence="10" type="ORF">D7319_17735</name>
</gene>
<evidence type="ECO:0000313" key="11">
    <source>
        <dbReference type="EMBL" id="RKN20644.1"/>
    </source>
</evidence>
<comment type="caution">
    <text evidence="10">The sequence shown here is derived from an EMBL/GenBank/DDBJ whole genome shotgun (WGS) entry which is preliminary data.</text>
</comment>
<dbReference type="InterPro" id="IPR004869">
    <property type="entry name" value="MMPL_dom"/>
</dbReference>
<feature type="transmembrane region" description="Helical" evidence="8">
    <location>
        <begin position="645"/>
        <end position="665"/>
    </location>
</feature>
<evidence type="ECO:0000256" key="3">
    <source>
        <dbReference type="ARBA" id="ARBA00022475"/>
    </source>
</evidence>
<dbReference type="AlphaFoldDB" id="A0A3A9W5C1"/>
<feature type="transmembrane region" description="Helical" evidence="8">
    <location>
        <begin position="280"/>
        <end position="299"/>
    </location>
</feature>
<proteinExistence type="inferred from homology"/>
<name>A0A3A9W5C1_9ACTN</name>
<feature type="transmembrane region" description="Helical" evidence="8">
    <location>
        <begin position="600"/>
        <end position="624"/>
    </location>
</feature>
<feature type="transmembrane region" description="Helical" evidence="8">
    <location>
        <begin position="671"/>
        <end position="693"/>
    </location>
</feature>
<dbReference type="PANTHER" id="PTHR33406">
    <property type="entry name" value="MEMBRANE PROTEIN MJ1562-RELATED"/>
    <property type="match status" value="1"/>
</dbReference>
<dbReference type="EMBL" id="RBDX01000013">
    <property type="protein sequence ID" value="RKN07902.1"/>
    <property type="molecule type" value="Genomic_DNA"/>
</dbReference>
<comment type="subcellular location">
    <subcellularLocation>
        <location evidence="1">Cell membrane</location>
        <topology evidence="1">Multi-pass membrane protein</topology>
    </subcellularLocation>
</comment>
<evidence type="ECO:0000313" key="12">
    <source>
        <dbReference type="Proteomes" id="UP000268652"/>
    </source>
</evidence>
<dbReference type="Proteomes" id="UP000275024">
    <property type="component" value="Unassembled WGS sequence"/>
</dbReference>
<dbReference type="InterPro" id="IPR050545">
    <property type="entry name" value="Mycobact_MmpL"/>
</dbReference>
<feature type="transmembrane region" description="Helical" evidence="8">
    <location>
        <begin position="231"/>
        <end position="250"/>
    </location>
</feature>
<evidence type="ECO:0000256" key="1">
    <source>
        <dbReference type="ARBA" id="ARBA00004651"/>
    </source>
</evidence>
<dbReference type="RefSeq" id="WP_120697999.1">
    <property type="nucleotide sequence ID" value="NZ_RBDX01000013.1"/>
</dbReference>